<feature type="region of interest" description="Disordered" evidence="1">
    <location>
        <begin position="165"/>
        <end position="184"/>
    </location>
</feature>
<name>A0AAD2EDV3_9LAMI</name>
<evidence type="ECO:0000256" key="1">
    <source>
        <dbReference type="SAM" id="MobiDB-lite"/>
    </source>
</evidence>
<protein>
    <submittedName>
        <fullName evidence="2">Uncharacterized protein</fullName>
    </submittedName>
</protein>
<evidence type="ECO:0000313" key="3">
    <source>
        <dbReference type="Proteomes" id="UP000834106"/>
    </source>
</evidence>
<gene>
    <name evidence="2" type="ORF">FPE_LOCUS31881</name>
</gene>
<accession>A0AAD2EDV3</accession>
<dbReference type="Proteomes" id="UP000834106">
    <property type="component" value="Chromosome 21"/>
</dbReference>
<evidence type="ECO:0000313" key="2">
    <source>
        <dbReference type="EMBL" id="CAI9784451.1"/>
    </source>
</evidence>
<keyword evidence="3" id="KW-1185">Reference proteome</keyword>
<reference evidence="2" key="1">
    <citation type="submission" date="2023-05" db="EMBL/GenBank/DDBJ databases">
        <authorList>
            <person name="Huff M."/>
        </authorList>
    </citation>
    <scope>NUCLEOTIDE SEQUENCE</scope>
</reference>
<organism evidence="2 3">
    <name type="scientific">Fraxinus pennsylvanica</name>
    <dbReference type="NCBI Taxonomy" id="56036"/>
    <lineage>
        <taxon>Eukaryota</taxon>
        <taxon>Viridiplantae</taxon>
        <taxon>Streptophyta</taxon>
        <taxon>Embryophyta</taxon>
        <taxon>Tracheophyta</taxon>
        <taxon>Spermatophyta</taxon>
        <taxon>Magnoliopsida</taxon>
        <taxon>eudicotyledons</taxon>
        <taxon>Gunneridae</taxon>
        <taxon>Pentapetalae</taxon>
        <taxon>asterids</taxon>
        <taxon>lamiids</taxon>
        <taxon>Lamiales</taxon>
        <taxon>Oleaceae</taxon>
        <taxon>Oleeae</taxon>
        <taxon>Fraxinus</taxon>
    </lineage>
</organism>
<dbReference type="EMBL" id="OU503056">
    <property type="protein sequence ID" value="CAI9784451.1"/>
    <property type="molecule type" value="Genomic_DNA"/>
</dbReference>
<dbReference type="AlphaFoldDB" id="A0AAD2EDV3"/>
<sequence length="184" mass="20763">MAGDPRLLTPGLPRRGWPGAVGYEEIGASRMSEERFKDSGRLDDATCCKERVVLVAVYVARPRRRLPSSNYHNQQHFPQANCAAGGRRYNMRAELLDYARDLRTSARPGGSSPVHLSSQIIQPRAVQITPAQRKIRKTTVPTCLGNWKLLLPRFLTSIPASKTLKMKKKNKNKTAYPQLLRRQL</sequence>
<proteinExistence type="predicted"/>